<keyword evidence="4" id="KW-1185">Reference proteome</keyword>
<keyword evidence="2" id="KW-0812">Transmembrane</keyword>
<evidence type="ECO:0000313" key="3">
    <source>
        <dbReference type="EMBL" id="MEZ3166013.1"/>
    </source>
</evidence>
<dbReference type="InterPro" id="IPR013783">
    <property type="entry name" value="Ig-like_fold"/>
</dbReference>
<organism evidence="3 4">
    <name type="scientific">Halorubrum ejinorense</name>
    <dbReference type="NCBI Taxonomy" id="425309"/>
    <lineage>
        <taxon>Archaea</taxon>
        <taxon>Methanobacteriati</taxon>
        <taxon>Methanobacteriota</taxon>
        <taxon>Stenosarchaea group</taxon>
        <taxon>Halobacteria</taxon>
        <taxon>Halobacteriales</taxon>
        <taxon>Haloferacaceae</taxon>
        <taxon>Halorubrum</taxon>
    </lineage>
</organism>
<accession>A0ABV4IHK3</accession>
<protein>
    <submittedName>
        <fullName evidence="3">BGTF surface domain-containing protein</fullName>
    </submittedName>
</protein>
<dbReference type="Proteomes" id="UP001567571">
    <property type="component" value="Unassembled WGS sequence"/>
</dbReference>
<feature type="region of interest" description="Disordered" evidence="1">
    <location>
        <begin position="1"/>
        <end position="32"/>
    </location>
</feature>
<keyword evidence="2" id="KW-1133">Transmembrane helix</keyword>
<feature type="compositionally biased region" description="Basic and acidic residues" evidence="1">
    <location>
        <begin position="1"/>
        <end position="13"/>
    </location>
</feature>
<keyword evidence="2" id="KW-0472">Membrane</keyword>
<evidence type="ECO:0000313" key="4">
    <source>
        <dbReference type="Proteomes" id="UP001567571"/>
    </source>
</evidence>
<proteinExistence type="predicted"/>
<evidence type="ECO:0000256" key="2">
    <source>
        <dbReference type="SAM" id="Phobius"/>
    </source>
</evidence>
<dbReference type="EMBL" id="JBEDNW010000001">
    <property type="protein sequence ID" value="MEZ3166013.1"/>
    <property type="molecule type" value="Genomic_DNA"/>
</dbReference>
<name>A0ABV4IHK3_9EURY</name>
<dbReference type="RefSeq" id="WP_343775926.1">
    <property type="nucleotide sequence ID" value="NZ_BAAADQ010000001.1"/>
</dbReference>
<gene>
    <name evidence="3" type="ORF">ABNG02_01575</name>
</gene>
<feature type="transmembrane region" description="Helical" evidence="2">
    <location>
        <begin position="37"/>
        <end position="60"/>
    </location>
</feature>
<feature type="region of interest" description="Disordered" evidence="1">
    <location>
        <begin position="662"/>
        <end position="753"/>
    </location>
</feature>
<dbReference type="NCBIfam" id="NF045517">
    <property type="entry name" value="halo_surf_dom"/>
    <property type="match status" value="1"/>
</dbReference>
<reference evidence="3 4" key="1">
    <citation type="submission" date="2024-06" db="EMBL/GenBank/DDBJ databases">
        <title>Halorubrum miltondacostae sp. nov., a potential PHA producer isolated from an inland solar saltern in Rio Maior, Portugal.</title>
        <authorList>
            <person name="Albuquerque L."/>
            <person name="Viver T."/>
            <person name="Barroso C."/>
            <person name="Claudino R."/>
            <person name="Galvan M."/>
            <person name="Simoes G."/>
            <person name="Lobo Da Cunha A."/>
            <person name="Egas C."/>
        </authorList>
    </citation>
    <scope>NUCLEOTIDE SEQUENCE [LARGE SCALE GENOMIC DNA]</scope>
    <source>
        <strain evidence="3 4">DSM 18646</strain>
    </source>
</reference>
<dbReference type="Gene3D" id="2.60.40.10">
    <property type="entry name" value="Immunoglobulins"/>
    <property type="match status" value="1"/>
</dbReference>
<comment type="caution">
    <text evidence="3">The sequence shown here is derived from an EMBL/GenBank/DDBJ whole genome shotgun (WGS) entry which is preliminary data.</text>
</comment>
<evidence type="ECO:0000256" key="1">
    <source>
        <dbReference type="SAM" id="MobiDB-lite"/>
    </source>
</evidence>
<feature type="compositionally biased region" description="Low complexity" evidence="1">
    <location>
        <begin position="692"/>
        <end position="706"/>
    </location>
</feature>
<sequence>MTMEHDDATDTHSGRPTSTAGDGTAGPAERSRFGPTFGLSTFQVAVIGLTLLVALAGVAATAPAAAGLSPLASPSAAAGSTGPVAVEAVGSAGPAERPEISGGFSRETYTATAGDQVEIRHANPDGPAYLLIGGNRLTDTGQSVGFVDVIKLDGQTTTTINTRTIGTDATNVESCANTTCDLEFRDENGNLVAENLSELSSATGAGGLARPLVPQRYRLAITNGTFVVDDSGVVTPTEVADQADLVLEKPTLHDDVEVFTSIDPSALDEESETESLSALRENGLDRTAVTKGNRVVLGFESTGIWGALSHFAEEELEPGQEVDPDVLDDLLSADEGVSLRVRETNPGRNQPAAELDISRADPEDVRLFIADATELETPDAPGRFYLVIDTSDGDHFTEPPEPGDEFAVEFALEGTEGKRYAFADDREPPAAFNPTSGPGDAAQFPYWETADSTVRAEATFTVAERYLRYDAVTDDGELLVAAEDGRITGTTSLLPVRELSATLVNDASDAPFRTESPLEISNGNFTIDAGLDGVSPGTRLNYELHEGSTLRDSRTVVVVGDTDNPDRLVIDDAPENVTVTEDRNLSSIRVTARNTGGLAGEGELTLGVANGSATGSWGVRLAPNESRTFDFGSVTADLDPGTYPFTLSLDDDTHNGTLVVEADPAKTTLDDDEGEASDGTDNGTDTGGSGNGTDVSGNGTDDGAGSDSRDGDGSGSGSDGESNSTQDSDGEGGSDDTTGGDAPADDSADDVGMIPLPFGTREAFGGTVLVGAVHLLGHWV</sequence>